<protein>
    <submittedName>
        <fullName evidence="2">Uncharacterized protein</fullName>
    </submittedName>
</protein>
<proteinExistence type="predicted"/>
<dbReference type="RefSeq" id="WP_000100266.1">
    <property type="nucleotide sequence ID" value="NZ_PGEM01000236.1"/>
</dbReference>
<evidence type="ECO:0000313" key="3">
    <source>
        <dbReference type="Proteomes" id="UP000239589"/>
    </source>
</evidence>
<comment type="caution">
    <text evidence="2">The sequence shown here is derived from an EMBL/GenBank/DDBJ whole genome shotgun (WGS) entry which is preliminary data.</text>
</comment>
<feature type="coiled-coil region" evidence="1">
    <location>
        <begin position="71"/>
        <end position="105"/>
    </location>
</feature>
<accession>A0A2S6CNZ7</accession>
<evidence type="ECO:0000313" key="2">
    <source>
        <dbReference type="EMBL" id="PPJ61439.1"/>
    </source>
</evidence>
<organism evidence="2 3">
    <name type="scientific">Cuspidothrix issatschenkoi CHARLIE-1</name>
    <dbReference type="NCBI Taxonomy" id="2052836"/>
    <lineage>
        <taxon>Bacteria</taxon>
        <taxon>Bacillati</taxon>
        <taxon>Cyanobacteriota</taxon>
        <taxon>Cyanophyceae</taxon>
        <taxon>Nostocales</taxon>
        <taxon>Aphanizomenonaceae</taxon>
        <taxon>Cuspidothrix</taxon>
    </lineage>
</organism>
<dbReference type="EMBL" id="PGEM01000236">
    <property type="protein sequence ID" value="PPJ61439.1"/>
    <property type="molecule type" value="Genomic_DNA"/>
</dbReference>
<reference evidence="2 3" key="1">
    <citation type="submission" date="2018-02" db="EMBL/GenBank/DDBJ databases">
        <title>Discovery of a pederin family compound in a non-symbiotic bloom-forming cyanobacterium.</title>
        <authorList>
            <person name="Kust A."/>
            <person name="Mares J."/>
            <person name="Jokela J."/>
            <person name="Urajova P."/>
            <person name="Hajek J."/>
            <person name="Saurav K."/>
            <person name="Voracova K."/>
            <person name="Fewer D.P."/>
            <person name="Haapaniemi E."/>
            <person name="Permi P."/>
            <person name="Rehakova K."/>
            <person name="Sivonen K."/>
            <person name="Hrouzek P."/>
        </authorList>
    </citation>
    <scope>NUCLEOTIDE SEQUENCE [LARGE SCALE GENOMIC DNA]</scope>
    <source>
        <strain evidence="2 3">CHARLIE-1</strain>
    </source>
</reference>
<evidence type="ECO:0000256" key="1">
    <source>
        <dbReference type="SAM" id="Coils"/>
    </source>
</evidence>
<keyword evidence="1" id="KW-0175">Coiled coil</keyword>
<keyword evidence="3" id="KW-1185">Reference proteome</keyword>
<gene>
    <name evidence="2" type="ORF">CUN59_20915</name>
</gene>
<sequence length="118" mass="13789">MSSWKTMSEIAEELKISKDLVKYHRKKLDNDDVMTHRGLVYISASGVEKIKQGLRKENYSLGFEGNVIQRISEVEAKCKFLEVQNKELLDMNKDLLAELKGFRREFDKFFALIQESLE</sequence>
<dbReference type="Proteomes" id="UP000239589">
    <property type="component" value="Unassembled WGS sequence"/>
</dbReference>
<name>A0A2S6CNZ7_9CYAN</name>
<dbReference type="AlphaFoldDB" id="A0A2S6CNZ7"/>
<dbReference type="OrthoDB" id="2222594at2"/>